<dbReference type="GO" id="GO:0036159">
    <property type="term" value="P:inner dynein arm assembly"/>
    <property type="evidence" value="ECO:0007669"/>
    <property type="project" value="TreeGrafter"/>
</dbReference>
<evidence type="ECO:0000313" key="6">
    <source>
        <dbReference type="Proteomes" id="UP001154078"/>
    </source>
</evidence>
<dbReference type="InterPro" id="IPR036322">
    <property type="entry name" value="WD40_repeat_dom_sf"/>
</dbReference>
<gene>
    <name evidence="5" type="ORF">MELIAE_LOCUS7155</name>
</gene>
<feature type="compositionally biased region" description="Basic and acidic residues" evidence="4">
    <location>
        <begin position="556"/>
        <end position="576"/>
    </location>
</feature>
<evidence type="ECO:0000256" key="4">
    <source>
        <dbReference type="SAM" id="MobiDB-lite"/>
    </source>
</evidence>
<name>A0A9P0B7I7_BRAAE</name>
<organism evidence="5 6">
    <name type="scientific">Brassicogethes aeneus</name>
    <name type="common">Rape pollen beetle</name>
    <name type="synonym">Meligethes aeneus</name>
    <dbReference type="NCBI Taxonomy" id="1431903"/>
    <lineage>
        <taxon>Eukaryota</taxon>
        <taxon>Metazoa</taxon>
        <taxon>Ecdysozoa</taxon>
        <taxon>Arthropoda</taxon>
        <taxon>Hexapoda</taxon>
        <taxon>Insecta</taxon>
        <taxon>Pterygota</taxon>
        <taxon>Neoptera</taxon>
        <taxon>Endopterygota</taxon>
        <taxon>Coleoptera</taxon>
        <taxon>Polyphaga</taxon>
        <taxon>Cucujiformia</taxon>
        <taxon>Nitidulidae</taxon>
        <taxon>Meligethinae</taxon>
        <taxon>Brassicogethes</taxon>
    </lineage>
</organism>
<accession>A0A9P0B7I7</accession>
<dbReference type="InterPro" id="IPR050687">
    <property type="entry name" value="Dynein_IC"/>
</dbReference>
<feature type="compositionally biased region" description="Basic and acidic residues" evidence="4">
    <location>
        <begin position="589"/>
        <end position="622"/>
    </location>
</feature>
<proteinExistence type="predicted"/>
<feature type="compositionally biased region" description="Basic residues" evidence="4">
    <location>
        <begin position="577"/>
        <end position="588"/>
    </location>
</feature>
<dbReference type="SUPFAM" id="SSF50978">
    <property type="entry name" value="WD40 repeat-like"/>
    <property type="match status" value="1"/>
</dbReference>
<dbReference type="Proteomes" id="UP001154078">
    <property type="component" value="Chromosome 4"/>
</dbReference>
<keyword evidence="2" id="KW-0853">WD repeat</keyword>
<dbReference type="GO" id="GO:0060294">
    <property type="term" value="P:cilium movement involved in cell motility"/>
    <property type="evidence" value="ECO:0007669"/>
    <property type="project" value="TreeGrafter"/>
</dbReference>
<dbReference type="OrthoDB" id="6619788at2759"/>
<keyword evidence="6" id="KW-1185">Reference proteome</keyword>
<evidence type="ECO:0000256" key="1">
    <source>
        <dbReference type="ARBA" id="ARBA00022490"/>
    </source>
</evidence>
<dbReference type="PANTHER" id="PTHR12442">
    <property type="entry name" value="DYNEIN INTERMEDIATE CHAIN"/>
    <property type="match status" value="1"/>
</dbReference>
<feature type="region of interest" description="Disordered" evidence="4">
    <location>
        <begin position="556"/>
        <end position="622"/>
    </location>
</feature>
<dbReference type="GO" id="GO:0045503">
    <property type="term" value="F:dynein light chain binding"/>
    <property type="evidence" value="ECO:0007669"/>
    <property type="project" value="TreeGrafter"/>
</dbReference>
<keyword evidence="3" id="KW-0677">Repeat</keyword>
<evidence type="ECO:0000256" key="2">
    <source>
        <dbReference type="ARBA" id="ARBA00022574"/>
    </source>
</evidence>
<keyword evidence="1" id="KW-0963">Cytoplasm</keyword>
<dbReference type="PANTHER" id="PTHR12442:SF5">
    <property type="entry name" value="DYNEIN AXONEMAL INTERMEDIATE CHAIN 3"/>
    <property type="match status" value="1"/>
</dbReference>
<dbReference type="EMBL" id="OV121135">
    <property type="protein sequence ID" value="CAH0555904.1"/>
    <property type="molecule type" value="Genomic_DNA"/>
</dbReference>
<evidence type="ECO:0000313" key="5">
    <source>
        <dbReference type="EMBL" id="CAH0555904.1"/>
    </source>
</evidence>
<dbReference type="AlphaFoldDB" id="A0A9P0B7I7"/>
<sequence length="622" mass="73495">MTQKQIYSFVNWTPHMTPVNIIQPIMISDLKHSHKSPIVGIRWRSPFHDFNETGKLVETCDGKISMQFETCGLDGTIFLWDMSQKPEILTASTIRRFKLKRKSSALKIVESPYKNLDLKPIYTVLLKRNERSLIVTHMTISKYSNLVYEGELDETRLRIEDKVTFKPVIHREYAHIKWDGQEETEDEEIQPEPCKFINYGCYHDGPITQTAISDNGTVLTVGGSVFALWKDTFQFSPILWRKCNDYVCEGRWHSNNQARFNIVKNNGFVEHWMLHKDSYRCLDELVVNNGSIFVWKEHPRHFKNHVVGVGDEYGNFRLHNMEKMADNGKDVEDFGKFIDKEIAVRQNFKIWQSKWSDKHKSNEEAKRETKKVSIYRGESSKSIVSKPKLTPFELAKIQWDKDDKKRIKETVRNKTRLDITELKMLKEPYEVIQRDKQEKKQKLLSHAKKGDEILENTLETIFPQFMKTLKTNVEDPYAPGYTTDEKSECFNSFQNICHEAKTFIEENPYTYEFNMNDVIKKFKNRAKSLHEQDEEVHPHKLRLIEERKQKKIEEEQRRLAEEEERRRQEDLAEIERKKIKRKPKKSAKEKKPAEKVEATKAMKTEEIKNEKVDDKPAELKNN</sequence>
<dbReference type="GO" id="GO:0036156">
    <property type="term" value="C:inner dynein arm"/>
    <property type="evidence" value="ECO:0007669"/>
    <property type="project" value="TreeGrafter"/>
</dbReference>
<protein>
    <submittedName>
        <fullName evidence="5">Uncharacterized protein</fullName>
    </submittedName>
</protein>
<reference evidence="5" key="1">
    <citation type="submission" date="2021-12" db="EMBL/GenBank/DDBJ databases">
        <authorList>
            <person name="King R."/>
        </authorList>
    </citation>
    <scope>NUCLEOTIDE SEQUENCE</scope>
</reference>
<dbReference type="GO" id="GO:0045504">
    <property type="term" value="F:dynein heavy chain binding"/>
    <property type="evidence" value="ECO:0007669"/>
    <property type="project" value="TreeGrafter"/>
</dbReference>
<evidence type="ECO:0000256" key="3">
    <source>
        <dbReference type="ARBA" id="ARBA00022737"/>
    </source>
</evidence>